<evidence type="ECO:0000313" key="2">
    <source>
        <dbReference type="EMBL" id="KAJ5219893.1"/>
    </source>
</evidence>
<protein>
    <submittedName>
        <fullName evidence="2">Palmitoyltransferase erf2</fullName>
    </submittedName>
</protein>
<reference evidence="2" key="1">
    <citation type="submission" date="2022-11" db="EMBL/GenBank/DDBJ databases">
        <authorList>
            <person name="Petersen C."/>
        </authorList>
    </citation>
    <scope>NUCLEOTIDE SEQUENCE</scope>
    <source>
        <strain evidence="2">IBT 19713</strain>
    </source>
</reference>
<evidence type="ECO:0000256" key="1">
    <source>
        <dbReference type="SAM" id="Phobius"/>
    </source>
</evidence>
<keyword evidence="1" id="KW-0472">Membrane</keyword>
<feature type="transmembrane region" description="Helical" evidence="1">
    <location>
        <begin position="33"/>
        <end position="57"/>
    </location>
</feature>
<dbReference type="AlphaFoldDB" id="A0A9W9NJR9"/>
<dbReference type="OrthoDB" id="9909019at2759"/>
<keyword evidence="1" id="KW-0812">Transmembrane</keyword>
<dbReference type="RefSeq" id="XP_058326723.1">
    <property type="nucleotide sequence ID" value="XM_058478393.1"/>
</dbReference>
<organism evidence="2 3">
    <name type="scientific">Penicillium chermesinum</name>
    <dbReference type="NCBI Taxonomy" id="63820"/>
    <lineage>
        <taxon>Eukaryota</taxon>
        <taxon>Fungi</taxon>
        <taxon>Dikarya</taxon>
        <taxon>Ascomycota</taxon>
        <taxon>Pezizomycotina</taxon>
        <taxon>Eurotiomycetes</taxon>
        <taxon>Eurotiomycetidae</taxon>
        <taxon>Eurotiales</taxon>
        <taxon>Aspergillaceae</taxon>
        <taxon>Penicillium</taxon>
    </lineage>
</organism>
<dbReference type="GeneID" id="83205696"/>
<comment type="caution">
    <text evidence="2">The sequence shown here is derived from an EMBL/GenBank/DDBJ whole genome shotgun (WGS) entry which is preliminary data.</text>
</comment>
<keyword evidence="1" id="KW-1133">Transmembrane helix</keyword>
<sequence length="149" mass="17116">MGFFLIGASVAHIMVYANHEGISFRSAIGHLRVPFAMVIYGAVATPYPLSLWIYHLYLVGRGETTREYLNAHKFAKADRHRPFTQGSVLKNWIAVLGRPRPPSYMEFKRSYEEGDQRLTMQKRKYLTTRDDVESQAGIEMQEVGHDHTN</sequence>
<accession>A0A9W9NJR9</accession>
<reference evidence="2" key="2">
    <citation type="journal article" date="2023" name="IMA Fungus">
        <title>Comparative genomic study of the Penicillium genus elucidates a diverse pangenome and 15 lateral gene transfer events.</title>
        <authorList>
            <person name="Petersen C."/>
            <person name="Sorensen T."/>
            <person name="Nielsen M.R."/>
            <person name="Sondergaard T.E."/>
            <person name="Sorensen J.L."/>
            <person name="Fitzpatrick D.A."/>
            <person name="Frisvad J.C."/>
            <person name="Nielsen K.L."/>
        </authorList>
    </citation>
    <scope>NUCLEOTIDE SEQUENCE</scope>
    <source>
        <strain evidence="2">IBT 19713</strain>
    </source>
</reference>
<proteinExistence type="predicted"/>
<gene>
    <name evidence="2" type="ORF">N7468_009097</name>
</gene>
<evidence type="ECO:0000313" key="3">
    <source>
        <dbReference type="Proteomes" id="UP001150941"/>
    </source>
</evidence>
<dbReference type="Proteomes" id="UP001150941">
    <property type="component" value="Unassembled WGS sequence"/>
</dbReference>
<keyword evidence="3" id="KW-1185">Reference proteome</keyword>
<dbReference type="EMBL" id="JAPQKS010000007">
    <property type="protein sequence ID" value="KAJ5219893.1"/>
    <property type="molecule type" value="Genomic_DNA"/>
</dbReference>
<name>A0A9W9NJR9_9EURO</name>